<reference evidence="3" key="1">
    <citation type="submission" date="2013-07" db="EMBL/GenBank/DDBJ databases">
        <title>The genome sequence of Escherichia coli UMEA 3162-1.</title>
        <authorList>
            <consortium name="The Broad Institute Genome Sequencing Platform"/>
            <consortium name="The Broad Institute Genome Sequencing Center for Infectious Disease"/>
            <person name="Feldgarden M."/>
            <person name="Frimodt-Moller N."/>
            <person name="Leihof R.F."/>
            <person name="Rasmussen L."/>
            <person name="Young S.K."/>
            <person name="Zeng Q."/>
            <person name="Gargeya S."/>
            <person name="Abouelleil A."/>
            <person name="Alvarado L."/>
            <person name="Berlin A.M."/>
            <person name="Chapman S.B."/>
            <person name="Gainer-Dewar J."/>
            <person name="Goldberg J."/>
            <person name="Gnerre S."/>
            <person name="Griggs A."/>
            <person name="Gujja S."/>
            <person name="Hansen M."/>
            <person name="Howarth C."/>
            <person name="Imamovic A."/>
            <person name="Larimer J."/>
            <person name="McCowan C."/>
            <person name="Murphy C."/>
            <person name="Pearson M."/>
            <person name="Poon T."/>
            <person name="Priest M."/>
            <person name="Roberts A."/>
            <person name="Saif S."/>
            <person name="Shea T."/>
            <person name="Sykes S."/>
            <person name="Wortman J."/>
            <person name="Nusbaum C."/>
            <person name="Birren B."/>
        </authorList>
    </citation>
    <scope>NUCLEOTIDE SEQUENCE [LARGE SCALE GENOMIC DNA]</scope>
    <source>
        <strain evidence="3">UMEA 3162-1</strain>
    </source>
</reference>
<dbReference type="InterPro" id="IPR041290">
    <property type="entry name" value="Tli4_C"/>
</dbReference>
<evidence type="ECO:0000313" key="3">
    <source>
        <dbReference type="Proteomes" id="UP000016035"/>
    </source>
</evidence>
<accession>A0A0E2L1K2</accession>
<dbReference type="Proteomes" id="UP000016035">
    <property type="component" value="Unassembled WGS sequence"/>
</dbReference>
<dbReference type="Pfam" id="PF18426">
    <property type="entry name" value="Tli4_C"/>
    <property type="match status" value="1"/>
</dbReference>
<comment type="caution">
    <text evidence="2">The sequence shown here is derived from an EMBL/GenBank/DDBJ whole genome shotgun (WGS) entry which is preliminary data.</text>
</comment>
<gene>
    <name evidence="2" type="ORF">G925_02958</name>
</gene>
<protein>
    <recommendedName>
        <fullName evidence="1">Tle cognate immunity protein 4 C-terminal domain-containing protein</fullName>
    </recommendedName>
</protein>
<proteinExistence type="predicted"/>
<evidence type="ECO:0000259" key="1">
    <source>
        <dbReference type="Pfam" id="PF18426"/>
    </source>
</evidence>
<dbReference type="AlphaFoldDB" id="A0A0E2L1K2"/>
<evidence type="ECO:0000313" key="2">
    <source>
        <dbReference type="EMBL" id="EQX25651.1"/>
    </source>
</evidence>
<sequence>METEHGITLYKGRKKINGLEISEWWVRKQIMLNSEPSRDYEFNLAIHEDKKNNKQLLKLVMNYSVDILHADNALTEHELMALWESITGTIKYHPTQW</sequence>
<dbReference type="RefSeq" id="WP_001331597.1">
    <property type="nucleotide sequence ID" value="NZ_KE701777.1"/>
</dbReference>
<dbReference type="EMBL" id="AWBU01000022">
    <property type="protein sequence ID" value="EQX25651.1"/>
    <property type="molecule type" value="Genomic_DNA"/>
</dbReference>
<feature type="domain" description="Tle cognate immunity protein 4 C-terminal" evidence="1">
    <location>
        <begin position="5"/>
        <end position="95"/>
    </location>
</feature>
<name>A0A0E2L1K2_ECOU3</name>
<dbReference type="HOGENOM" id="CLU_2342300_0_0_6"/>
<dbReference type="PATRIC" id="fig|1281200.3.peg.3064"/>
<organism evidence="2 3">
    <name type="scientific">Escherichia coli (strain UMEA 3162-1)</name>
    <dbReference type="NCBI Taxonomy" id="1281200"/>
    <lineage>
        <taxon>Bacteria</taxon>
        <taxon>Pseudomonadati</taxon>
        <taxon>Pseudomonadota</taxon>
        <taxon>Gammaproteobacteria</taxon>
        <taxon>Enterobacterales</taxon>
        <taxon>Enterobacteriaceae</taxon>
        <taxon>Escherichia</taxon>
    </lineage>
</organism>